<proteinExistence type="predicted"/>
<comment type="caution">
    <text evidence="1">The sequence shown here is derived from an EMBL/GenBank/DDBJ whole genome shotgun (WGS) entry which is preliminary data.</text>
</comment>
<evidence type="ECO:0000313" key="1">
    <source>
        <dbReference type="EMBL" id="KAK5910608.1"/>
    </source>
</evidence>
<reference evidence="1 2" key="1">
    <citation type="journal article" date="2023" name="Mol. Biol. Evol.">
        <title>Genomics of Secondarily Temperate Adaptation in the Only Non-Antarctic Icefish.</title>
        <authorList>
            <person name="Rivera-Colon A.G."/>
            <person name="Rayamajhi N."/>
            <person name="Minhas B.F."/>
            <person name="Madrigal G."/>
            <person name="Bilyk K.T."/>
            <person name="Yoon V."/>
            <person name="Hune M."/>
            <person name="Gregory S."/>
            <person name="Cheng C.H.C."/>
            <person name="Catchen J.M."/>
        </authorList>
    </citation>
    <scope>NUCLEOTIDE SEQUENCE [LARGE SCALE GENOMIC DNA]</scope>
    <source>
        <strain evidence="1">JC2023a</strain>
    </source>
</reference>
<organism evidence="1 2">
    <name type="scientific">Champsocephalus esox</name>
    <name type="common">pike icefish</name>
    <dbReference type="NCBI Taxonomy" id="159716"/>
    <lineage>
        <taxon>Eukaryota</taxon>
        <taxon>Metazoa</taxon>
        <taxon>Chordata</taxon>
        <taxon>Craniata</taxon>
        <taxon>Vertebrata</taxon>
        <taxon>Euteleostomi</taxon>
        <taxon>Actinopterygii</taxon>
        <taxon>Neopterygii</taxon>
        <taxon>Teleostei</taxon>
        <taxon>Neoteleostei</taxon>
        <taxon>Acanthomorphata</taxon>
        <taxon>Eupercaria</taxon>
        <taxon>Perciformes</taxon>
        <taxon>Notothenioidei</taxon>
        <taxon>Channichthyidae</taxon>
        <taxon>Champsocephalus</taxon>
    </lineage>
</organism>
<protein>
    <submittedName>
        <fullName evidence="1">Uncharacterized protein</fullName>
    </submittedName>
</protein>
<dbReference type="Proteomes" id="UP001335648">
    <property type="component" value="Unassembled WGS sequence"/>
</dbReference>
<dbReference type="EMBL" id="JAULUE010002048">
    <property type="protein sequence ID" value="KAK5910608.1"/>
    <property type="molecule type" value="Genomic_DNA"/>
</dbReference>
<name>A0AAN8CYX5_9TELE</name>
<dbReference type="AlphaFoldDB" id="A0AAN8CYX5"/>
<accession>A0AAN8CYX5</accession>
<keyword evidence="2" id="KW-1185">Reference proteome</keyword>
<gene>
    <name evidence="1" type="ORF">CesoFtcFv8_004430</name>
</gene>
<evidence type="ECO:0000313" key="2">
    <source>
        <dbReference type="Proteomes" id="UP001335648"/>
    </source>
</evidence>
<sequence length="75" mass="7340">MLYRCPGARAVEEEGLGAALGLRARAAAGCLPVRELCLGSGGSAGKPGAAPCSRAESWTGLLVGSLPAGLCAQAD</sequence>